<organism evidence="4">
    <name type="scientific">marine metagenome</name>
    <dbReference type="NCBI Taxonomy" id="408172"/>
    <lineage>
        <taxon>unclassified sequences</taxon>
        <taxon>metagenomes</taxon>
        <taxon>ecological metagenomes</taxon>
    </lineage>
</organism>
<evidence type="ECO:0000313" key="4">
    <source>
        <dbReference type="EMBL" id="SVA25738.1"/>
    </source>
</evidence>
<dbReference type="GO" id="GO:0016779">
    <property type="term" value="F:nucleotidyltransferase activity"/>
    <property type="evidence" value="ECO:0007669"/>
    <property type="project" value="UniProtKB-KW"/>
</dbReference>
<sequence>VIKDAVILAAGLGTRLSDAIAGKPKGLIVFDRYPIIEESVRKLLKQGVEKIWIVTGYQPHNFENLSDKYPGSVQTIWNPEFENSGTMYSLYCVRDYVKGSFLLLESDIIYEQKALTAVINSPSEECILLSEFTKSGDEVFVETKDNHLVCMSKDKSQLGSEPSGELVGIVKLSPKLFACMQRHAKEQFVYSLFYDYETDALVAAAKEMDIDCLVLEDLAWAEIDDEVHLTRAKDEIYPTIQLREK</sequence>
<keyword evidence="1" id="KW-0808">Transferase</keyword>
<dbReference type="InterPro" id="IPR025877">
    <property type="entry name" value="MobA-like_NTP_Trfase"/>
</dbReference>
<dbReference type="PANTHER" id="PTHR43584:SF5">
    <property type="entry name" value="PROTEIN LICC"/>
    <property type="match status" value="1"/>
</dbReference>
<dbReference type="CDD" id="cd02523">
    <property type="entry name" value="PC_cytidylyltransferase"/>
    <property type="match status" value="1"/>
</dbReference>
<reference evidence="4" key="1">
    <citation type="submission" date="2018-05" db="EMBL/GenBank/DDBJ databases">
        <authorList>
            <person name="Lanie J.A."/>
            <person name="Ng W.-L."/>
            <person name="Kazmierczak K.M."/>
            <person name="Andrzejewski T.M."/>
            <person name="Davidsen T.M."/>
            <person name="Wayne K.J."/>
            <person name="Tettelin H."/>
            <person name="Glass J.I."/>
            <person name="Rusch D."/>
            <person name="Podicherti R."/>
            <person name="Tsui H.-C.T."/>
            <person name="Winkler M.E."/>
        </authorList>
    </citation>
    <scope>NUCLEOTIDE SEQUENCE</scope>
</reference>
<dbReference type="SUPFAM" id="SSF53448">
    <property type="entry name" value="Nucleotide-diphospho-sugar transferases"/>
    <property type="match status" value="1"/>
</dbReference>
<accession>A0A381UDP6</accession>
<dbReference type="InterPro" id="IPR050065">
    <property type="entry name" value="GlmU-like"/>
</dbReference>
<feature type="non-terminal residue" evidence="4">
    <location>
        <position position="1"/>
    </location>
</feature>
<protein>
    <recommendedName>
        <fullName evidence="3">MobA-like NTP transferase domain-containing protein</fullName>
    </recommendedName>
</protein>
<feature type="domain" description="MobA-like NTP transferase" evidence="3">
    <location>
        <begin position="5"/>
        <end position="120"/>
    </location>
</feature>
<dbReference type="EMBL" id="UINC01006143">
    <property type="protein sequence ID" value="SVA25738.1"/>
    <property type="molecule type" value="Genomic_DNA"/>
</dbReference>
<evidence type="ECO:0000259" key="3">
    <source>
        <dbReference type="Pfam" id="PF12804"/>
    </source>
</evidence>
<gene>
    <name evidence="4" type="ORF">METZ01_LOCUS78592</name>
</gene>
<dbReference type="AlphaFoldDB" id="A0A381UDP6"/>
<dbReference type="Gene3D" id="3.90.550.10">
    <property type="entry name" value="Spore Coat Polysaccharide Biosynthesis Protein SpsA, Chain A"/>
    <property type="match status" value="1"/>
</dbReference>
<dbReference type="Pfam" id="PF12804">
    <property type="entry name" value="NTP_transf_3"/>
    <property type="match status" value="1"/>
</dbReference>
<keyword evidence="2" id="KW-0548">Nucleotidyltransferase</keyword>
<dbReference type="InterPro" id="IPR029044">
    <property type="entry name" value="Nucleotide-diphossugar_trans"/>
</dbReference>
<proteinExistence type="predicted"/>
<name>A0A381UDP6_9ZZZZ</name>
<dbReference type="PANTHER" id="PTHR43584">
    <property type="entry name" value="NUCLEOTIDYL TRANSFERASE"/>
    <property type="match status" value="1"/>
</dbReference>
<evidence type="ECO:0000256" key="2">
    <source>
        <dbReference type="ARBA" id="ARBA00022695"/>
    </source>
</evidence>
<evidence type="ECO:0000256" key="1">
    <source>
        <dbReference type="ARBA" id="ARBA00022679"/>
    </source>
</evidence>